<dbReference type="InterPro" id="IPR017853">
    <property type="entry name" value="GH"/>
</dbReference>
<protein>
    <recommendedName>
        <fullName evidence="9">Beta-glucosidase</fullName>
    </recommendedName>
</protein>
<gene>
    <name evidence="7" type="ORF">COV29_03740</name>
</gene>
<evidence type="ECO:0000313" key="7">
    <source>
        <dbReference type="EMBL" id="PJE50493.1"/>
    </source>
</evidence>
<dbReference type="SUPFAM" id="SSF51445">
    <property type="entry name" value="(Trans)glycosidases"/>
    <property type="match status" value="1"/>
</dbReference>
<evidence type="ECO:0000256" key="1">
    <source>
        <dbReference type="ARBA" id="ARBA00010838"/>
    </source>
</evidence>
<accession>A0A2J0Q9A8</accession>
<evidence type="ECO:0000256" key="6">
    <source>
        <dbReference type="RuleBase" id="RU004468"/>
    </source>
</evidence>
<organism evidence="7 8">
    <name type="scientific">Candidatus Yanofskybacteria bacterium CG10_big_fil_rev_8_21_14_0_10_36_16</name>
    <dbReference type="NCBI Taxonomy" id="1975096"/>
    <lineage>
        <taxon>Bacteria</taxon>
        <taxon>Candidatus Yanofskyibacteriota</taxon>
    </lineage>
</organism>
<dbReference type="GO" id="GO:0005975">
    <property type="term" value="P:carbohydrate metabolic process"/>
    <property type="evidence" value="ECO:0007669"/>
    <property type="project" value="InterPro"/>
</dbReference>
<evidence type="ECO:0000256" key="2">
    <source>
        <dbReference type="ARBA" id="ARBA00022801"/>
    </source>
</evidence>
<dbReference type="Proteomes" id="UP000228496">
    <property type="component" value="Unassembled WGS sequence"/>
</dbReference>
<evidence type="ECO:0000256" key="4">
    <source>
        <dbReference type="PROSITE-ProRule" id="PRU10055"/>
    </source>
</evidence>
<dbReference type="AlphaFoldDB" id="A0A2J0Q9A8"/>
<evidence type="ECO:0000256" key="3">
    <source>
        <dbReference type="ARBA" id="ARBA00023295"/>
    </source>
</evidence>
<comment type="similarity">
    <text evidence="1 5">Belongs to the glycosyl hydrolase 1 family.</text>
</comment>
<dbReference type="Pfam" id="PF00232">
    <property type="entry name" value="Glyco_hydro_1"/>
    <property type="match status" value="2"/>
</dbReference>
<dbReference type="GO" id="GO:0008422">
    <property type="term" value="F:beta-glucosidase activity"/>
    <property type="evidence" value="ECO:0007669"/>
    <property type="project" value="TreeGrafter"/>
</dbReference>
<keyword evidence="3 6" id="KW-0326">Glycosidase</keyword>
<evidence type="ECO:0000256" key="5">
    <source>
        <dbReference type="RuleBase" id="RU003690"/>
    </source>
</evidence>
<dbReference type="InterPro" id="IPR033132">
    <property type="entry name" value="GH_1_N_CS"/>
</dbReference>
<dbReference type="PRINTS" id="PR00131">
    <property type="entry name" value="GLHYDRLASE1"/>
</dbReference>
<comment type="caution">
    <text evidence="7">The sequence shown here is derived from an EMBL/GenBank/DDBJ whole genome shotgun (WGS) entry which is preliminary data.</text>
</comment>
<sequence>MAFPKNFLWGSSTSSHQVEGGNFNNWSVWEKSESRIKNLESRIKEPGFKNQFPPYVFDKWPSPSDIENYISGKSADHYNRFQEDFDIAKSLGHTCHRLSIEWSRIEPKEGEFDEKEIKHYQQVVSALKERGIEPFITIWHWTLPLWLRDKGGLLAKDFPEHFARYSEKIVKPLSKLGVKFWITINEPNVITGASYLKGQWPPQKKNYFAYNKALKNLIYAHKKSYSAIKKIDASLNVGIAKNQIFAEAKGFFNKIIKHLFNQYWNFNFLNKIKNHQDFIGLNHYFHKTIGGNNKNEKTSDMRWELYPKAMYSVLKDLEKYNKPVYITENGLADMRDKHREWFIKESLKNIHQAIEEGIDVRGYMHWSLLDNFEWDKGFWPRFGLVEIDHKTLERTIRPSAYKFSEIIKQNDL</sequence>
<dbReference type="PROSITE" id="PS00653">
    <property type="entry name" value="GLYCOSYL_HYDROL_F1_2"/>
    <property type="match status" value="1"/>
</dbReference>
<dbReference type="PANTHER" id="PTHR10353:SF209">
    <property type="entry name" value="GALACTOLIPID GALACTOSYLTRANSFERASE SFR2, CHLOROPLASTIC"/>
    <property type="match status" value="1"/>
</dbReference>
<dbReference type="InterPro" id="IPR018120">
    <property type="entry name" value="Glyco_hydro_1_AS"/>
</dbReference>
<proteinExistence type="inferred from homology"/>
<evidence type="ECO:0000313" key="8">
    <source>
        <dbReference type="Proteomes" id="UP000228496"/>
    </source>
</evidence>
<name>A0A2J0Q9A8_9BACT</name>
<dbReference type="PROSITE" id="PS00572">
    <property type="entry name" value="GLYCOSYL_HYDROL_F1_1"/>
    <property type="match status" value="1"/>
</dbReference>
<evidence type="ECO:0008006" key="9">
    <source>
        <dbReference type="Google" id="ProtNLM"/>
    </source>
</evidence>
<keyword evidence="2 6" id="KW-0378">Hydrolase</keyword>
<reference evidence="7 8" key="1">
    <citation type="submission" date="2017-09" db="EMBL/GenBank/DDBJ databases">
        <title>Depth-based differentiation of microbial function through sediment-hosted aquifers and enrichment of novel symbionts in the deep terrestrial subsurface.</title>
        <authorList>
            <person name="Probst A.J."/>
            <person name="Ladd B."/>
            <person name="Jarett J.K."/>
            <person name="Geller-Mcgrath D.E."/>
            <person name="Sieber C.M."/>
            <person name="Emerson J.B."/>
            <person name="Anantharaman K."/>
            <person name="Thomas B.C."/>
            <person name="Malmstrom R."/>
            <person name="Stieglmeier M."/>
            <person name="Klingl A."/>
            <person name="Woyke T."/>
            <person name="Ryan C.M."/>
            <person name="Banfield J.F."/>
        </authorList>
    </citation>
    <scope>NUCLEOTIDE SEQUENCE [LARGE SCALE GENOMIC DNA]</scope>
    <source>
        <strain evidence="7">CG10_big_fil_rev_8_21_14_0_10_36_16</strain>
    </source>
</reference>
<dbReference type="Gene3D" id="3.20.20.80">
    <property type="entry name" value="Glycosidases"/>
    <property type="match status" value="1"/>
</dbReference>
<dbReference type="EMBL" id="PCXQ01000006">
    <property type="protein sequence ID" value="PJE50493.1"/>
    <property type="molecule type" value="Genomic_DNA"/>
</dbReference>
<dbReference type="InterPro" id="IPR001360">
    <property type="entry name" value="Glyco_hydro_1"/>
</dbReference>
<dbReference type="PANTHER" id="PTHR10353">
    <property type="entry name" value="GLYCOSYL HYDROLASE"/>
    <property type="match status" value="1"/>
</dbReference>
<feature type="active site" description="Nucleophile" evidence="4">
    <location>
        <position position="328"/>
    </location>
</feature>